<dbReference type="InterPro" id="IPR029063">
    <property type="entry name" value="SAM-dependent_MTases_sf"/>
</dbReference>
<reference evidence="2 3" key="1">
    <citation type="submission" date="2023-12" db="EMBL/GenBank/DDBJ databases">
        <title>Whole genome sequencing of Paenibacillus phoenicis isolated from the Phoenix Mars Lander spacecraft assembly facility.</title>
        <authorList>
            <person name="Garcia A."/>
            <person name="Venkateswaran K."/>
        </authorList>
    </citation>
    <scope>NUCLEOTIDE SEQUENCE [LARGE SCALE GENOMIC DNA]</scope>
    <source>
        <strain evidence="2 3">3PO2SA</strain>
    </source>
</reference>
<dbReference type="EMBL" id="JAYERP010000001">
    <property type="protein sequence ID" value="MEA3571029.1"/>
    <property type="molecule type" value="Genomic_DNA"/>
</dbReference>
<dbReference type="SUPFAM" id="SSF53335">
    <property type="entry name" value="S-adenosyl-L-methionine-dependent methyltransferases"/>
    <property type="match status" value="1"/>
</dbReference>
<evidence type="ECO:0000313" key="3">
    <source>
        <dbReference type="Proteomes" id="UP001292216"/>
    </source>
</evidence>
<gene>
    <name evidence="2" type="ORF">U9M73_13640</name>
</gene>
<keyword evidence="3" id="KW-1185">Reference proteome</keyword>
<proteinExistence type="predicted"/>
<name>A0ABU5PM55_9BACL</name>
<evidence type="ECO:0000313" key="2">
    <source>
        <dbReference type="EMBL" id="MEA3571029.1"/>
    </source>
</evidence>
<dbReference type="Proteomes" id="UP001292216">
    <property type="component" value="Unassembled WGS sequence"/>
</dbReference>
<accession>A0ABU5PM55</accession>
<protein>
    <submittedName>
        <fullName evidence="2">Fused MFS/spermidine synthase</fullName>
    </submittedName>
</protein>
<keyword evidence="1" id="KW-0620">Polyamine biosynthesis</keyword>
<dbReference type="Gene3D" id="3.40.50.150">
    <property type="entry name" value="Vaccinia Virus protein VP39"/>
    <property type="match status" value="1"/>
</dbReference>
<organism evidence="2 3">
    <name type="scientific">Paenibacillus phoenicis</name>
    <dbReference type="NCBI Taxonomy" id="554117"/>
    <lineage>
        <taxon>Bacteria</taxon>
        <taxon>Bacillati</taxon>
        <taxon>Bacillota</taxon>
        <taxon>Bacilli</taxon>
        <taxon>Bacillales</taxon>
        <taxon>Paenibacillaceae</taxon>
        <taxon>Paenibacillus</taxon>
    </lineage>
</organism>
<dbReference type="PANTHER" id="PTHR43317:SF1">
    <property type="entry name" value="THERMOSPERMINE SYNTHASE ACAULIS5"/>
    <property type="match status" value="1"/>
</dbReference>
<evidence type="ECO:0000256" key="1">
    <source>
        <dbReference type="ARBA" id="ARBA00023115"/>
    </source>
</evidence>
<dbReference type="PANTHER" id="PTHR43317">
    <property type="entry name" value="THERMOSPERMINE SYNTHASE ACAULIS5"/>
    <property type="match status" value="1"/>
</dbReference>
<dbReference type="NCBIfam" id="NF037959">
    <property type="entry name" value="MFS_SpdSyn"/>
    <property type="match status" value="1"/>
</dbReference>
<dbReference type="RefSeq" id="WP_323077720.1">
    <property type="nucleotide sequence ID" value="NZ_CBCSKM010000008.1"/>
</dbReference>
<comment type="caution">
    <text evidence="2">The sequence shown here is derived from an EMBL/GenBank/DDBJ whole genome shotgun (WGS) entry which is preliminary data.</text>
</comment>
<dbReference type="Pfam" id="PF01564">
    <property type="entry name" value="Spermine_synth"/>
    <property type="match status" value="1"/>
</dbReference>
<dbReference type="CDD" id="cd02440">
    <property type="entry name" value="AdoMet_MTases"/>
    <property type="match status" value="1"/>
</dbReference>
<sequence length="251" mass="27836">MQHLLLHQQSCSEIFVYETDELYGERGAFRVLQFASKAVQGAMDMNRPERIILEYPRAMLYLLQRHVPDPGRVFIIGQGTGTIASHLSGSDVIVAEIDPVVAEISRNFFGYTGDSVRIGDGRSLLEEEKPNSFDGIIVDAFSEQGTPGHLTSLGFFQLAAERLDREGILLLNLFGRGAEDAWIAALTATLREVMEYVRVFSPPAGQPHEPRNMLIAGSRKPIQYQAHGMAGFVEVEPPAGYIIYDPISIDR</sequence>